<accession>A0AA45W150</accession>
<dbReference type="EMBL" id="FTOU01000001">
    <property type="protein sequence ID" value="SIS54394.1"/>
    <property type="molecule type" value="Genomic_DNA"/>
</dbReference>
<dbReference type="RefSeq" id="WP_076522471.1">
    <property type="nucleotide sequence ID" value="NZ_FTOU01000001.1"/>
</dbReference>
<comment type="caution">
    <text evidence="1">The sequence shown here is derived from an EMBL/GenBank/DDBJ whole genome shotgun (WGS) entry which is preliminary data.</text>
</comment>
<name>A0AA45W150_9RHOB</name>
<evidence type="ECO:0000313" key="2">
    <source>
        <dbReference type="Proteomes" id="UP000186216"/>
    </source>
</evidence>
<protein>
    <submittedName>
        <fullName evidence="1">Uncharacterized protein</fullName>
    </submittedName>
</protein>
<dbReference type="AlphaFoldDB" id="A0AA45W150"/>
<proteinExistence type="predicted"/>
<evidence type="ECO:0000313" key="1">
    <source>
        <dbReference type="EMBL" id="SIS54394.1"/>
    </source>
</evidence>
<dbReference type="SUPFAM" id="SSF52540">
    <property type="entry name" value="P-loop containing nucleoside triphosphate hydrolases"/>
    <property type="match status" value="1"/>
</dbReference>
<dbReference type="InterPro" id="IPR027417">
    <property type="entry name" value="P-loop_NTPase"/>
</dbReference>
<dbReference type="Proteomes" id="UP000186216">
    <property type="component" value="Unassembled WGS sequence"/>
</dbReference>
<gene>
    <name evidence="1" type="ORF">SAMN05421772_101370</name>
</gene>
<sequence>MDRKIAVIEVERDAVPRIWLHIGMLKTGTTAMQQWCAEHEDELRRQRLLYVRVRKHLPACGPMADALARRGPEGEKLVAKVLGQIDEAGDGVDDVLISSEAFSHHGPHSLAPLVEALRGHEIFILIWLRRQDRFAEALYKQAVKWSGRTGNIEEFTRPGRLRQLDYTAFLQAWRKAFPDVGLIPHIYAEASSGKKPDSVAALLTAIGRADLIPANSAEWRKNLSPKGELIAHYNTIPSERGQSLRKANRQVMDEFGEVAAGRGDMLPPELARALMDHYAESNRRLREEWFPERSELFPPDVDVDADRSASTVDKAVLERFDGLFAAKTKG</sequence>
<reference evidence="1 2" key="1">
    <citation type="submission" date="2017-01" db="EMBL/GenBank/DDBJ databases">
        <authorList>
            <person name="Varghese N."/>
            <person name="Submissions S."/>
        </authorList>
    </citation>
    <scope>NUCLEOTIDE SEQUENCE [LARGE SCALE GENOMIC DNA]</scope>
    <source>
        <strain evidence="1 2">DSM 18447</strain>
    </source>
</reference>
<organism evidence="1 2">
    <name type="scientific">Paracoccus saliphilus</name>
    <dbReference type="NCBI Taxonomy" id="405559"/>
    <lineage>
        <taxon>Bacteria</taxon>
        <taxon>Pseudomonadati</taxon>
        <taxon>Pseudomonadota</taxon>
        <taxon>Alphaproteobacteria</taxon>
        <taxon>Rhodobacterales</taxon>
        <taxon>Paracoccaceae</taxon>
        <taxon>Paracoccus</taxon>
    </lineage>
</organism>